<sequence>MKSKTILVLACLVSAPVFAQSLPDEINFGPYETRYRTLEKEVAAAQAQLNSSRTSLQEAQRFISEMTQHLSDLHDQIQAAEEEIAALEIEIPQLERRISTLQNERSRAENEIRNLQYQQSQLESRYNQAIREMRPLEDAIARKEQRYRELHSERTQLQRQESEAESRLRRANSEAQQIDRAVNEEYQKKKQMEQELAGAQTRISSLESEIARSESTVNSLNASLGSERGKLASLESRVQEYQAQVNSLRAAGAPAAEIQDAERRLGAATNARNNTANDIRRMEGEINRAQAQVRTQRSQLDEARRNQAALPGRIAQAQGRIDKLSVERRQVKDEMDRSERQLAQVRTAQAMNANIMASVQQELANHQADLQRQRQYADSIARDAQNVRSQIESLSNHSRNLSSQIAQASERVRSNQATIPRLQAGIRADEKEIAEGEADLARARTDERTFTQAVAKDEIKLADLTRSRDSAQNEMSTRRDLYQRYLTEAEALGAGQAETGTTLGRAEGSRLSSALAKQNGMAVGQEMGRAEARYWGSVRGEIQGYDLGYSEGLASIEDRTRAIEEASLKAAQDAELFAQRNFKPVFFEEFVQAEFKKPMMAALKSLQMIRGSVALEGARESVGPLSPSELARSEELKTPLDASIVTAAKDVKAVEARALRISEPEVAFQVPTKIPFGTVACAQVYKGLAVFKAACEGSYKGTFANNYVTAAREEFGQSYQRQFQSEFDAADVSQREASFPQELSEASKIGRAEGTRIGKIEIYQRTYESTYKSSYEVEIVKAKEKSKGDASRELQEYLRVKPLLTVDSTALAAENFRGGEEISIVGKVKNVAAVPLNGPVMVRVTEVVNAQKIDGEVTLNSAPALSLADLPALKLKVNDSARAGEKVIVRGVVELPGDLYRAIRQEKFELVQTLSANPAHDLGMNYNKTPDIKGVFRRNIHFMSVKVSPKIEEIKDGYEVVLKAVGENATLVDQNETSLKTGGILQGAAKEVRFSYSFKDAAKGKTINLELSVIYSGKVLKKEAIVLLPH</sequence>
<feature type="region of interest" description="Disordered" evidence="1">
    <location>
        <begin position="388"/>
        <end position="417"/>
    </location>
</feature>
<gene>
    <name evidence="3" type="ORF">SOO65_09505</name>
</gene>
<feature type="compositionally biased region" description="Basic and acidic residues" evidence="1">
    <location>
        <begin position="150"/>
        <end position="172"/>
    </location>
</feature>
<keyword evidence="4" id="KW-1185">Reference proteome</keyword>
<feature type="signal peptide" evidence="2">
    <location>
        <begin position="1"/>
        <end position="19"/>
    </location>
</feature>
<dbReference type="Gene3D" id="1.10.287.1490">
    <property type="match status" value="1"/>
</dbReference>
<dbReference type="PANTHER" id="PTHR45615">
    <property type="entry name" value="MYOSIN HEAVY CHAIN, NON-MUSCLE"/>
    <property type="match status" value="1"/>
</dbReference>
<evidence type="ECO:0000256" key="1">
    <source>
        <dbReference type="SAM" id="MobiDB-lite"/>
    </source>
</evidence>
<name>A0AAX4HUS7_9BACT</name>
<organism evidence="3 4">
    <name type="scientific">Peredibacter starrii</name>
    <dbReference type="NCBI Taxonomy" id="28202"/>
    <lineage>
        <taxon>Bacteria</taxon>
        <taxon>Pseudomonadati</taxon>
        <taxon>Bdellovibrionota</taxon>
        <taxon>Bacteriovoracia</taxon>
        <taxon>Bacteriovoracales</taxon>
        <taxon>Bacteriovoracaceae</taxon>
        <taxon>Peredibacter</taxon>
    </lineage>
</organism>
<dbReference type="KEGG" id="psti:SOO65_09505"/>
<feature type="compositionally biased region" description="Polar residues" evidence="1">
    <location>
        <begin position="388"/>
        <end position="407"/>
    </location>
</feature>
<dbReference type="Proteomes" id="UP001324634">
    <property type="component" value="Chromosome"/>
</dbReference>
<dbReference type="EMBL" id="CP139487">
    <property type="protein sequence ID" value="WPU66986.1"/>
    <property type="molecule type" value="Genomic_DNA"/>
</dbReference>
<protein>
    <submittedName>
        <fullName evidence="3">Uncharacterized protein</fullName>
    </submittedName>
</protein>
<dbReference type="RefSeq" id="WP_321399734.1">
    <property type="nucleotide sequence ID" value="NZ_CP139487.1"/>
</dbReference>
<keyword evidence="2" id="KW-0732">Signal</keyword>
<dbReference type="AlphaFoldDB" id="A0AAX4HUS7"/>
<feature type="region of interest" description="Disordered" evidence="1">
    <location>
        <begin position="150"/>
        <end position="175"/>
    </location>
</feature>
<dbReference type="SUPFAM" id="SSF90257">
    <property type="entry name" value="Myosin rod fragments"/>
    <property type="match status" value="1"/>
</dbReference>
<dbReference type="Gene3D" id="1.20.5.340">
    <property type="match status" value="1"/>
</dbReference>
<evidence type="ECO:0000313" key="4">
    <source>
        <dbReference type="Proteomes" id="UP001324634"/>
    </source>
</evidence>
<proteinExistence type="predicted"/>
<feature type="chain" id="PRO_5043511719" evidence="2">
    <location>
        <begin position="20"/>
        <end position="1030"/>
    </location>
</feature>
<accession>A0AAX4HUS7</accession>
<dbReference type="PANTHER" id="PTHR45615:SF80">
    <property type="entry name" value="GRIP DOMAIN-CONTAINING PROTEIN"/>
    <property type="match status" value="1"/>
</dbReference>
<reference evidence="3 4" key="1">
    <citation type="submission" date="2023-11" db="EMBL/GenBank/DDBJ databases">
        <title>Peredibacter starrii A3.12.</title>
        <authorList>
            <person name="Mitchell R.J."/>
        </authorList>
    </citation>
    <scope>NUCLEOTIDE SEQUENCE [LARGE SCALE GENOMIC DNA]</scope>
    <source>
        <strain evidence="3 4">A3.12</strain>
    </source>
</reference>
<evidence type="ECO:0000313" key="3">
    <source>
        <dbReference type="EMBL" id="WPU66986.1"/>
    </source>
</evidence>
<evidence type="ECO:0000256" key="2">
    <source>
        <dbReference type="SAM" id="SignalP"/>
    </source>
</evidence>